<dbReference type="Pfam" id="PF01136">
    <property type="entry name" value="Peptidase_U32"/>
    <property type="match status" value="2"/>
</dbReference>
<dbReference type="InterPro" id="IPR020988">
    <property type="entry name" value="Pept_U32_collagenase"/>
</dbReference>
<comment type="caution">
    <text evidence="3">The sequence shown here is derived from an EMBL/GenBank/DDBJ whole genome shotgun (WGS) entry which is preliminary data.</text>
</comment>
<reference evidence="3 4" key="1">
    <citation type="journal article" date="2021" name="Sci. Rep.">
        <title>Genome sequencing of the multicellular alga Astrephomene provides insights into convergent evolution of germ-soma differentiation.</title>
        <authorList>
            <person name="Yamashita S."/>
            <person name="Yamamoto K."/>
            <person name="Matsuzaki R."/>
            <person name="Suzuki S."/>
            <person name="Yamaguchi H."/>
            <person name="Hirooka S."/>
            <person name="Minakuchi Y."/>
            <person name="Miyagishima S."/>
            <person name="Kawachi M."/>
            <person name="Toyoda A."/>
            <person name="Nozaki H."/>
        </authorList>
    </citation>
    <scope>NUCLEOTIDE SEQUENCE [LARGE SCALE GENOMIC DNA]</scope>
    <source>
        <strain evidence="3 4">NIES-4017</strain>
    </source>
</reference>
<dbReference type="Proteomes" id="UP001054857">
    <property type="component" value="Unassembled WGS sequence"/>
</dbReference>
<name>A0AAD3DU78_9CHLO</name>
<accession>A0AAD3DU78</accession>
<evidence type="ECO:0000259" key="2">
    <source>
        <dbReference type="Pfam" id="PF12392"/>
    </source>
</evidence>
<gene>
    <name evidence="3" type="ORF">Agub_g10043</name>
</gene>
<feature type="region of interest" description="Disordered" evidence="1">
    <location>
        <begin position="1039"/>
        <end position="1067"/>
    </location>
</feature>
<dbReference type="InterPro" id="IPR051454">
    <property type="entry name" value="RNA/ubiquinone_mod_enzymes"/>
</dbReference>
<dbReference type="Pfam" id="PF12392">
    <property type="entry name" value="DUF3656"/>
    <property type="match status" value="1"/>
</dbReference>
<dbReference type="SUPFAM" id="SSF51366">
    <property type="entry name" value="Ribulose-phoshate binding barrel"/>
    <property type="match status" value="1"/>
</dbReference>
<feature type="compositionally biased region" description="Basic and acidic residues" evidence="1">
    <location>
        <begin position="169"/>
        <end position="181"/>
    </location>
</feature>
<dbReference type="PANTHER" id="PTHR30217">
    <property type="entry name" value="PEPTIDASE U32 FAMILY"/>
    <property type="match status" value="1"/>
</dbReference>
<organism evidence="3 4">
    <name type="scientific">Astrephomene gubernaculifera</name>
    <dbReference type="NCBI Taxonomy" id="47775"/>
    <lineage>
        <taxon>Eukaryota</taxon>
        <taxon>Viridiplantae</taxon>
        <taxon>Chlorophyta</taxon>
        <taxon>core chlorophytes</taxon>
        <taxon>Chlorophyceae</taxon>
        <taxon>CS clade</taxon>
        <taxon>Chlamydomonadales</taxon>
        <taxon>Astrephomenaceae</taxon>
        <taxon>Astrephomene</taxon>
    </lineage>
</organism>
<feature type="region of interest" description="Disordered" evidence="1">
    <location>
        <begin position="32"/>
        <end position="121"/>
    </location>
</feature>
<feature type="compositionally biased region" description="Low complexity" evidence="1">
    <location>
        <begin position="1057"/>
        <end position="1067"/>
    </location>
</feature>
<feature type="compositionally biased region" description="Basic residues" evidence="1">
    <location>
        <begin position="32"/>
        <end position="44"/>
    </location>
</feature>
<feature type="region of interest" description="Disordered" evidence="1">
    <location>
        <begin position="155"/>
        <end position="208"/>
    </location>
</feature>
<feature type="region of interest" description="Disordered" evidence="1">
    <location>
        <begin position="1251"/>
        <end position="1291"/>
    </location>
</feature>
<feature type="compositionally biased region" description="Low complexity" evidence="1">
    <location>
        <begin position="1263"/>
        <end position="1281"/>
    </location>
</feature>
<protein>
    <recommendedName>
        <fullName evidence="2">Peptidase U32 collagenase domain-containing protein</fullName>
    </recommendedName>
</protein>
<feature type="domain" description="Peptidase U32 collagenase" evidence="2">
    <location>
        <begin position="666"/>
        <end position="792"/>
    </location>
</feature>
<keyword evidence="4" id="KW-1185">Reference proteome</keyword>
<evidence type="ECO:0000313" key="3">
    <source>
        <dbReference type="EMBL" id="GFR48190.1"/>
    </source>
</evidence>
<feature type="region of interest" description="Disordered" evidence="1">
    <location>
        <begin position="128"/>
        <end position="147"/>
    </location>
</feature>
<feature type="compositionally biased region" description="Basic and acidic residues" evidence="1">
    <location>
        <begin position="57"/>
        <end position="67"/>
    </location>
</feature>
<dbReference type="InterPro" id="IPR001539">
    <property type="entry name" value="Peptidase_U32"/>
</dbReference>
<feature type="compositionally biased region" description="Polar residues" evidence="1">
    <location>
        <begin position="70"/>
        <end position="86"/>
    </location>
</feature>
<proteinExistence type="predicted"/>
<evidence type="ECO:0000313" key="4">
    <source>
        <dbReference type="Proteomes" id="UP001054857"/>
    </source>
</evidence>
<evidence type="ECO:0000256" key="1">
    <source>
        <dbReference type="SAM" id="MobiDB-lite"/>
    </source>
</evidence>
<dbReference type="InterPro" id="IPR011060">
    <property type="entry name" value="RibuloseP-bd_barrel"/>
</dbReference>
<dbReference type="EMBL" id="BMAR01000022">
    <property type="protein sequence ID" value="GFR48190.1"/>
    <property type="molecule type" value="Genomic_DNA"/>
</dbReference>
<feature type="compositionally biased region" description="Polar residues" evidence="1">
    <location>
        <begin position="132"/>
        <end position="144"/>
    </location>
</feature>
<dbReference type="PANTHER" id="PTHR30217:SF10">
    <property type="entry name" value="23S RRNA 5-HYDROXYCYTIDINE C2501 SYNTHASE"/>
    <property type="match status" value="1"/>
</dbReference>
<sequence>MRNFFTSRGLLHCCTTSRSSLTIYASYASNHKKQRLPGGVRRRKTSDGRQENSPPELGDKLNVDRIKQFGQESKPAQRSSPLTLGSSAGDVPEKRKNPELYSSLKGVPHNASTHSEAAPAADSIVQRHLPSHDSQTLPPASPENSSAISYLISSPSSITDAPAVQPPQRESKSRGQERQHEQQLQQRSPARERPSCPSPPPLPCKPEVLAPAGGWPQLRAAVENGADAVYFGLEDFNARARAANFSYDELPEVMSYLHARGVKGFVALNVLVFDEELPALESRVRSMAEAGVDAVIVQDWGVVSLLRRVAPCLPVHGSTQMSITSAEGAEWAAGLGVERVVVGRELSVREIGKVRDGLAASSTSTSTSSTAPPAEIEAFVHGAMCVSYSGQCFSSEAWGGRSANRGQCAQACRLPYGLLVDGVLRELGEVRYLLSPQDLMAVEQVPELIRAGVSCFKIEGRLKGPEYVALTTQVYRRAVDAAWDALAAAGGAAGLADSRNGGDGEAAAAAAAEAAVKGIISKQQRWDLEQVFARGQDGTHRGLTPGFLEGVRHQRLVRGRSPRHRGVFLGQVKEVTSRGVVLQLQAPLKRGDGVAFDAGRPEEEEPGGTVYEILDARGKSAVGRGGRGGSEGNQPVRPGTCVTVVLGQGPAQSTEILQRISPGDLVWRTKDPSLESRLRSSYDNLATSETRRVPVFVAVSGRIGSALQLRLTDSDGRTAVAETTVPLAAARGRPMVADDVARALGPQLGDATLAVDGELDVRDLDLEAGLFLPASELKSVRRQAVEALLAARSRHPRAQGLAEAPVLPGLLTAARAVPPPSEALRMLTGMSCTRLEGGGGGSAADEVDVERVASGAAAGPSGRAAAAAAAAATAASGHRSGRAAAAADDVCLRVLCRSREQVAAAVQVPWLREVVLDFLEAMGLKEAVGAVRASGRRVVVATPRVLKPDEQRLWLFYLRLGADALLVRSAGMLHQLQKLGGPGAAVPDVPYPIPALEGDFSLNAANVLSASLLLSGGSSVVPNTSPANVTTHAGIASTTEYAPASSQEHQKQDHQGQEFQGQVDQGQQQEQQIPYHPRGGLLRLAPTHDLHAGQLVALAGGLGGRAAQLEAVVHQHLPIFHTEHCVFCRFLSSGNSYVDCGHPCERHQLHLRDPQGADHLVLADMGCRNTVFNAQAQSGVFYIRDLLRAGYRTIRIELVDEQPEYVAPLLEGYRDVILGRRGPGDLWRWLATLPDANGAVHGVEAGSLQVHKERSRGGMKPTAAALKQQLQQQSQPVASSLVGQAAASRRR</sequence>